<dbReference type="Proteomes" id="UP000557204">
    <property type="component" value="Unassembled WGS sequence"/>
</dbReference>
<evidence type="ECO:0000313" key="1">
    <source>
        <dbReference type="EMBL" id="NNU28229.1"/>
    </source>
</evidence>
<name>A0A849K864_9MICO</name>
<comment type="caution">
    <text evidence="1">The sequence shown here is derived from an EMBL/GenBank/DDBJ whole genome shotgun (WGS) entry which is preliminary data.</text>
</comment>
<organism evidence="1 2">
    <name type="scientific">Isoptericola sediminis</name>
    <dbReference type="NCBI Taxonomy" id="2733572"/>
    <lineage>
        <taxon>Bacteria</taxon>
        <taxon>Bacillati</taxon>
        <taxon>Actinomycetota</taxon>
        <taxon>Actinomycetes</taxon>
        <taxon>Micrococcales</taxon>
        <taxon>Promicromonosporaceae</taxon>
        <taxon>Isoptericola</taxon>
    </lineage>
</organism>
<dbReference type="RefSeq" id="WP_171247770.1">
    <property type="nucleotide sequence ID" value="NZ_JABFAJ010000021.1"/>
</dbReference>
<dbReference type="EMBL" id="JABFAJ010000021">
    <property type="protein sequence ID" value="NNU28229.1"/>
    <property type="molecule type" value="Genomic_DNA"/>
</dbReference>
<evidence type="ECO:0000313" key="2">
    <source>
        <dbReference type="Proteomes" id="UP000557204"/>
    </source>
</evidence>
<protein>
    <submittedName>
        <fullName evidence="1">Uncharacterized protein</fullName>
    </submittedName>
</protein>
<sequence>MPTRAVVLPATPLLVPGAAGHARPLTAVRAAVSRALAAVRGPHGGPPDRWGVLAPASRSSAGIRRPSLAAAGVADRWLPGQLIAAGVPTAQVPASVALLTLAAVVGEQAARRAHVVQLAGDDHAAVGYGLGELSGLDALVVAGGDPEDAAAGPTACAPAVRGVLDGLAARHGWTATVRVVAEPGGGHLPDTYDVVTWAD</sequence>
<gene>
    <name evidence="1" type="ORF">HLI28_11835</name>
</gene>
<accession>A0A849K864</accession>
<keyword evidence="2" id="KW-1185">Reference proteome</keyword>
<dbReference type="AlphaFoldDB" id="A0A849K864"/>
<reference evidence="1 2" key="1">
    <citation type="submission" date="2020-05" db="EMBL/GenBank/DDBJ databases">
        <title>Genome sequence of Isoptericola sp. JC619 isolated from Chilika lagoon, India.</title>
        <authorList>
            <person name="Kumar D."/>
            <person name="Appam K."/>
            <person name="Gandham S."/>
            <person name="Uppada J."/>
            <person name="Sasikala C."/>
            <person name="Venkata Ramana C."/>
        </authorList>
    </citation>
    <scope>NUCLEOTIDE SEQUENCE [LARGE SCALE GENOMIC DNA]</scope>
    <source>
        <strain evidence="1 2">JC619</strain>
    </source>
</reference>
<proteinExistence type="predicted"/>